<evidence type="ECO:0000259" key="1">
    <source>
        <dbReference type="Pfam" id="PF18962"/>
    </source>
</evidence>
<gene>
    <name evidence="2" type="ORF">I5907_07750</name>
</gene>
<dbReference type="SUPFAM" id="SSF51445">
    <property type="entry name" value="(Trans)glycosidases"/>
    <property type="match status" value="1"/>
</dbReference>
<comment type="caution">
    <text evidence="2">The sequence shown here is derived from an EMBL/GenBank/DDBJ whole genome shotgun (WGS) entry which is preliminary data.</text>
</comment>
<dbReference type="Gene3D" id="3.20.20.80">
    <property type="entry name" value="Glycosidases"/>
    <property type="match status" value="1"/>
</dbReference>
<sequence>MKNIILFVAYTCFLTHATQAQSIETRPGIWQYFGTPASDPVIDGRLLNFTWAEIEPSDNSWNWAGFDKGLSDGVKDGLPVIFMVYTKQDAPGWIYNAGVPKVTETDNRGKVIGYSPYYADADYKFYFKRMIQKVHSHVETLSPSVRNLVIGVQGCYGSTGDYISYAGNVPAQYALDGKQFLELYKEFSQYYYDEYKNTSPKIYLMSNPRNQGSDAALWTEDNCPGWQKAGTLGKGFQLNDEVTKYGWLYNLMNVPRANGEYMRVRSELAAANTSAGWWKKSPYKNMFATMCYGIMWGLDWTNQTYNEIKDAGNDSAFVFFNKYAGQKEASKSTNAVCALKDVLDAADAVRFPASVYGNVSQSNTQRYVNIANKYASKGALLEDVRSATLSEMDNIRAAGINDVGWNLLPGNYERYLHQLNANQTSTGYWNIQSADPNSMYGKFGRGFDIANNMTALYFDVDNAFLANKPLAAKYQVTIEVTYLDQGKGSWQLFYDAKSSKDKASVTVKCTNSNKWKKATITLPDANFANRGKAGSDFSIRSAGKNQNIIFSVVELSRSAGSVGGKVFNTSMQTTTNTSAVAENKAAVLSVNPNPAQQTFYVQSADGKPIKQLLIYNVSGRLVFQKNVTAVRLAVNRNEIGGASGIYFIKAQTDAGMLTGRVIIQ</sequence>
<dbReference type="InterPro" id="IPR026444">
    <property type="entry name" value="Secre_tail"/>
</dbReference>
<reference evidence="2" key="1">
    <citation type="submission" date="2020-11" db="EMBL/GenBank/DDBJ databases">
        <title>Bacterial whole genome sequence for Panacibacter sp. DH6.</title>
        <authorList>
            <person name="Le V."/>
            <person name="Ko S."/>
            <person name="Ahn C.-Y."/>
            <person name="Oh H.-M."/>
        </authorList>
    </citation>
    <scope>NUCLEOTIDE SEQUENCE</scope>
    <source>
        <strain evidence="2">DH6</strain>
    </source>
</reference>
<protein>
    <submittedName>
        <fullName evidence="2">T9SS type A sorting domain-containing protein</fullName>
    </submittedName>
</protein>
<accession>A0A931GWB7</accession>
<dbReference type="InterPro" id="IPR017853">
    <property type="entry name" value="GH"/>
</dbReference>
<dbReference type="Proteomes" id="UP000628448">
    <property type="component" value="Unassembled WGS sequence"/>
</dbReference>
<dbReference type="AlphaFoldDB" id="A0A931GWB7"/>
<dbReference type="RefSeq" id="WP_196990145.1">
    <property type="nucleotide sequence ID" value="NZ_JADWYR010000001.1"/>
</dbReference>
<evidence type="ECO:0000313" key="3">
    <source>
        <dbReference type="Proteomes" id="UP000628448"/>
    </source>
</evidence>
<dbReference type="Pfam" id="PF18962">
    <property type="entry name" value="Por_Secre_tail"/>
    <property type="match status" value="1"/>
</dbReference>
<proteinExistence type="predicted"/>
<organism evidence="2 3">
    <name type="scientific">Panacibacter microcysteis</name>
    <dbReference type="NCBI Taxonomy" id="2793269"/>
    <lineage>
        <taxon>Bacteria</taxon>
        <taxon>Pseudomonadati</taxon>
        <taxon>Bacteroidota</taxon>
        <taxon>Chitinophagia</taxon>
        <taxon>Chitinophagales</taxon>
        <taxon>Chitinophagaceae</taxon>
        <taxon>Panacibacter</taxon>
    </lineage>
</organism>
<feature type="domain" description="Secretion system C-terminal sorting" evidence="1">
    <location>
        <begin position="591"/>
        <end position="663"/>
    </location>
</feature>
<keyword evidence="3" id="KW-1185">Reference proteome</keyword>
<name>A0A931GWB7_9BACT</name>
<dbReference type="EMBL" id="JADWYR010000001">
    <property type="protein sequence ID" value="MBG9376123.1"/>
    <property type="molecule type" value="Genomic_DNA"/>
</dbReference>
<evidence type="ECO:0000313" key="2">
    <source>
        <dbReference type="EMBL" id="MBG9376123.1"/>
    </source>
</evidence>
<dbReference type="NCBIfam" id="TIGR04183">
    <property type="entry name" value="Por_Secre_tail"/>
    <property type="match status" value="1"/>
</dbReference>